<evidence type="ECO:0000313" key="2">
    <source>
        <dbReference type="WBParaSite" id="PSAMB.scaffold858size40090.g9332.t1"/>
    </source>
</evidence>
<dbReference type="WBParaSite" id="PSAMB.scaffold858size40090.g9332.t1">
    <property type="protein sequence ID" value="PSAMB.scaffold858size40090.g9332.t1"/>
    <property type="gene ID" value="PSAMB.scaffold858size40090.g9332"/>
</dbReference>
<sequence length="121" mass="13590">MAVKIDLPEGSVTVVSAYAPPVGCLAEEKEKFSEYFDTFLQNIPDIQNIVTVAFGLAVISTFSQKRDEDLVTFKSAAARTLTDYFLVRCRALREVKNCKVIPGDMSRRRTPQIFGCFIENM</sequence>
<dbReference type="Gene3D" id="3.60.10.10">
    <property type="entry name" value="Endonuclease/exonuclease/phosphatase"/>
    <property type="match status" value="1"/>
</dbReference>
<evidence type="ECO:0000313" key="1">
    <source>
        <dbReference type="Proteomes" id="UP000887566"/>
    </source>
</evidence>
<proteinExistence type="predicted"/>
<reference evidence="2" key="1">
    <citation type="submission" date="2022-11" db="UniProtKB">
        <authorList>
            <consortium name="WormBaseParasite"/>
        </authorList>
    </citation>
    <scope>IDENTIFICATION</scope>
</reference>
<organism evidence="1 2">
    <name type="scientific">Plectus sambesii</name>
    <dbReference type="NCBI Taxonomy" id="2011161"/>
    <lineage>
        <taxon>Eukaryota</taxon>
        <taxon>Metazoa</taxon>
        <taxon>Ecdysozoa</taxon>
        <taxon>Nematoda</taxon>
        <taxon>Chromadorea</taxon>
        <taxon>Plectida</taxon>
        <taxon>Plectina</taxon>
        <taxon>Plectoidea</taxon>
        <taxon>Plectidae</taxon>
        <taxon>Plectus</taxon>
    </lineage>
</organism>
<accession>A0A914XIX3</accession>
<dbReference type="Proteomes" id="UP000887566">
    <property type="component" value="Unplaced"/>
</dbReference>
<dbReference type="InterPro" id="IPR036691">
    <property type="entry name" value="Endo/exonu/phosph_ase_sf"/>
</dbReference>
<keyword evidence="1" id="KW-1185">Reference proteome</keyword>
<protein>
    <submittedName>
        <fullName evidence="2">Uncharacterized protein</fullName>
    </submittedName>
</protein>
<dbReference type="AlphaFoldDB" id="A0A914XIX3"/>
<name>A0A914XIX3_9BILA</name>
<dbReference type="SUPFAM" id="SSF56219">
    <property type="entry name" value="DNase I-like"/>
    <property type="match status" value="1"/>
</dbReference>